<dbReference type="Proteomes" id="UP000239590">
    <property type="component" value="Unassembled WGS sequence"/>
</dbReference>
<gene>
    <name evidence="3" type="ORF">C5O19_04080</name>
</gene>
<dbReference type="Pfam" id="PF13181">
    <property type="entry name" value="TPR_8"/>
    <property type="match status" value="1"/>
</dbReference>
<dbReference type="Pfam" id="PF13174">
    <property type="entry name" value="TPR_6"/>
    <property type="match status" value="1"/>
</dbReference>
<accession>A0A2S7IMH4</accession>
<dbReference type="SMART" id="SM00028">
    <property type="entry name" value="TPR"/>
    <property type="match status" value="3"/>
</dbReference>
<dbReference type="InterPro" id="IPR011990">
    <property type="entry name" value="TPR-like_helical_dom_sf"/>
</dbReference>
<dbReference type="Pfam" id="PF13176">
    <property type="entry name" value="TPR_7"/>
    <property type="match status" value="1"/>
</dbReference>
<dbReference type="RefSeq" id="WP_104710016.1">
    <property type="nucleotide sequence ID" value="NZ_PTRA01000001.1"/>
</dbReference>
<feature type="repeat" description="TPR" evidence="1">
    <location>
        <begin position="269"/>
        <end position="302"/>
    </location>
</feature>
<dbReference type="OrthoDB" id="1466726at2"/>
<feature type="chain" id="PRO_5015524807" description="Tetratricopeptide repeat protein" evidence="2">
    <location>
        <begin position="18"/>
        <end position="488"/>
    </location>
</feature>
<dbReference type="AlphaFoldDB" id="A0A2S7IMH4"/>
<dbReference type="PROSITE" id="PS50005">
    <property type="entry name" value="TPR"/>
    <property type="match status" value="1"/>
</dbReference>
<name>A0A2S7IMH4_9BACT</name>
<evidence type="ECO:0000313" key="4">
    <source>
        <dbReference type="Proteomes" id="UP000239590"/>
    </source>
</evidence>
<dbReference type="InterPro" id="IPR019734">
    <property type="entry name" value="TPR_rpt"/>
</dbReference>
<comment type="caution">
    <text evidence="3">The sequence shown here is derived from an EMBL/GenBank/DDBJ whole genome shotgun (WGS) entry which is preliminary data.</text>
</comment>
<organism evidence="3 4">
    <name type="scientific">Siphonobacter curvatus</name>
    <dbReference type="NCBI Taxonomy" id="2094562"/>
    <lineage>
        <taxon>Bacteria</taxon>
        <taxon>Pseudomonadati</taxon>
        <taxon>Bacteroidota</taxon>
        <taxon>Cytophagia</taxon>
        <taxon>Cytophagales</taxon>
        <taxon>Cytophagaceae</taxon>
        <taxon>Siphonobacter</taxon>
    </lineage>
</organism>
<keyword evidence="4" id="KW-1185">Reference proteome</keyword>
<evidence type="ECO:0000313" key="3">
    <source>
        <dbReference type="EMBL" id="PQA58846.1"/>
    </source>
</evidence>
<reference evidence="4" key="1">
    <citation type="submission" date="2018-02" db="EMBL/GenBank/DDBJ databases">
        <title>Genome sequencing of Solimonas sp. HR-BB.</title>
        <authorList>
            <person name="Lee Y."/>
            <person name="Jeon C.O."/>
        </authorList>
    </citation>
    <scope>NUCLEOTIDE SEQUENCE [LARGE SCALE GENOMIC DNA]</scope>
    <source>
        <strain evidence="4">HR-U</strain>
    </source>
</reference>
<evidence type="ECO:0000256" key="2">
    <source>
        <dbReference type="SAM" id="SignalP"/>
    </source>
</evidence>
<evidence type="ECO:0000256" key="1">
    <source>
        <dbReference type="PROSITE-ProRule" id="PRU00339"/>
    </source>
</evidence>
<sequence>MKRILFLLLFLPSFSQAADFEWTPRVQQAYLDIFKLKLNKGRQELAPELKTNGVALYLDDYADMLSLLLTEDRKAYESMEKNGEKRLQQLEDMDEDSPWNRCLRAEIRLHWAFVKIKFGKEVPGAWDIIKAYKLLDENARRFPQFTYNKKALGMLHVLIGSTPESYRWVTKLLGLRGNIQQGLQEIHAVTQKEPLFRTEAQLIEYLMQGYVLRLSGREVTDFQKYLAQNSDNLLIQFFGNSILMKEGHGEAALALAQNHPNSPEYLDIPFFDYHIGEILLQKGQYAHAITAFQQFLKQHPTGNFVKDATYKEYLCYALAGDEAKARTQYERVKTIGQAHNEADKSAQKACNAAYQPLTDPQKLVLKARFAGDGGYYETALQNLKNTSEAQFSQPYDRTEYNYRKARIYHRMNDFVTAIPLYERAIALGEGQNWHFAPSSCLQLGYIFQLRNDKAKAKSYFEKAISFKKHEYKNSVDGKAKAALTEMGY</sequence>
<keyword evidence="2" id="KW-0732">Signal</keyword>
<keyword evidence="1" id="KW-0802">TPR repeat</keyword>
<dbReference type="Gene3D" id="1.25.40.10">
    <property type="entry name" value="Tetratricopeptide repeat domain"/>
    <property type="match status" value="2"/>
</dbReference>
<dbReference type="EMBL" id="PTRA01000001">
    <property type="protein sequence ID" value="PQA58846.1"/>
    <property type="molecule type" value="Genomic_DNA"/>
</dbReference>
<dbReference type="SUPFAM" id="SSF81901">
    <property type="entry name" value="HCP-like"/>
    <property type="match status" value="1"/>
</dbReference>
<feature type="signal peptide" evidence="2">
    <location>
        <begin position="1"/>
        <end position="17"/>
    </location>
</feature>
<protein>
    <recommendedName>
        <fullName evidence="5">Tetratricopeptide repeat protein</fullName>
    </recommendedName>
</protein>
<proteinExistence type="predicted"/>
<evidence type="ECO:0008006" key="5">
    <source>
        <dbReference type="Google" id="ProtNLM"/>
    </source>
</evidence>